<feature type="transmembrane region" description="Helical" evidence="7">
    <location>
        <begin position="226"/>
        <end position="245"/>
    </location>
</feature>
<dbReference type="GO" id="GO:0030026">
    <property type="term" value="P:intracellular manganese ion homeostasis"/>
    <property type="evidence" value="ECO:0007669"/>
    <property type="project" value="InterPro"/>
</dbReference>
<dbReference type="OMA" id="SRIGWLR"/>
<feature type="compositionally biased region" description="Basic and acidic residues" evidence="6">
    <location>
        <begin position="1"/>
        <end position="12"/>
    </location>
</feature>
<feature type="compositionally biased region" description="Basic and acidic residues" evidence="6">
    <location>
        <begin position="19"/>
        <end position="54"/>
    </location>
</feature>
<evidence type="ECO:0000256" key="7">
    <source>
        <dbReference type="SAM" id="Phobius"/>
    </source>
</evidence>
<keyword evidence="5 7" id="KW-0472">Membrane</keyword>
<dbReference type="PANTHER" id="PTHR31851">
    <property type="entry name" value="FE(2+)/MN(2+) TRANSPORTER PCL1"/>
    <property type="match status" value="1"/>
</dbReference>
<dbReference type="GO" id="GO:0005384">
    <property type="term" value="F:manganese ion transmembrane transporter activity"/>
    <property type="evidence" value="ECO:0007669"/>
    <property type="project" value="InterPro"/>
</dbReference>
<dbReference type="OrthoDB" id="73465at2759"/>
<dbReference type="VEuPathDB" id="TriTrypDB:BSAL_84055"/>
<proteinExistence type="inferred from homology"/>
<sequence>MSERKALIEKDSSSPSSAKEYKSVEMARTAFRDADVDSSREQHQKHHPEPHGSEASDYVKSVVFGGLDGIMTTFAIIAAAAGSNANFATILVFGFSNVVADAFSMGFGEFVSGTAELDHGREERKREEWEVETSKDLEIAEMTEVYQQKGLSEEDAAAIVAIISKNDKIFVDFMMHDELGISIDLDDEWEPLKQGVVMFLSFILFGSVPLFAYLLRYRGSGIDETFWLACAFTGVALLILGAIKGHLTGVNIPKSSMLMLLNGLVSGVVSFGLSSMIEGLVRPVS</sequence>
<dbReference type="Pfam" id="PF01988">
    <property type="entry name" value="VIT1"/>
    <property type="match status" value="1"/>
</dbReference>
<dbReference type="GO" id="GO:0012505">
    <property type="term" value="C:endomembrane system"/>
    <property type="evidence" value="ECO:0007669"/>
    <property type="project" value="UniProtKB-SubCell"/>
</dbReference>
<dbReference type="InterPro" id="IPR008217">
    <property type="entry name" value="Ccc1_fam"/>
</dbReference>
<evidence type="ECO:0000256" key="3">
    <source>
        <dbReference type="ARBA" id="ARBA00022692"/>
    </source>
</evidence>
<accession>A0A0S4J3A7</accession>
<feature type="transmembrane region" description="Helical" evidence="7">
    <location>
        <begin position="196"/>
        <end position="214"/>
    </location>
</feature>
<gene>
    <name evidence="8" type="ORF">BSAL_84055</name>
</gene>
<dbReference type="EMBL" id="CYKH01000957">
    <property type="protein sequence ID" value="CUG72755.1"/>
    <property type="molecule type" value="Genomic_DNA"/>
</dbReference>
<comment type="subcellular location">
    <subcellularLocation>
        <location evidence="1">Endomembrane system</location>
        <topology evidence="1">Multi-pass membrane protein</topology>
    </subcellularLocation>
</comment>
<keyword evidence="3 7" id="KW-0812">Transmembrane</keyword>
<dbReference type="Proteomes" id="UP000051952">
    <property type="component" value="Unassembled WGS sequence"/>
</dbReference>
<feature type="transmembrane region" description="Helical" evidence="7">
    <location>
        <begin position="257"/>
        <end position="277"/>
    </location>
</feature>
<comment type="similarity">
    <text evidence="2">Belongs to the CCC1 family.</text>
</comment>
<dbReference type="AlphaFoldDB" id="A0A0S4J3A7"/>
<evidence type="ECO:0000256" key="1">
    <source>
        <dbReference type="ARBA" id="ARBA00004127"/>
    </source>
</evidence>
<reference evidence="9" key="1">
    <citation type="submission" date="2015-09" db="EMBL/GenBank/DDBJ databases">
        <authorList>
            <consortium name="Pathogen Informatics"/>
        </authorList>
    </citation>
    <scope>NUCLEOTIDE SEQUENCE [LARGE SCALE GENOMIC DNA]</scope>
    <source>
        <strain evidence="9">Lake Konstanz</strain>
    </source>
</reference>
<evidence type="ECO:0000256" key="5">
    <source>
        <dbReference type="ARBA" id="ARBA00023136"/>
    </source>
</evidence>
<evidence type="ECO:0000256" key="4">
    <source>
        <dbReference type="ARBA" id="ARBA00022989"/>
    </source>
</evidence>
<keyword evidence="9" id="KW-1185">Reference proteome</keyword>
<evidence type="ECO:0000256" key="2">
    <source>
        <dbReference type="ARBA" id="ARBA00007049"/>
    </source>
</evidence>
<evidence type="ECO:0000313" key="8">
    <source>
        <dbReference type="EMBL" id="CUG72755.1"/>
    </source>
</evidence>
<feature type="region of interest" description="Disordered" evidence="6">
    <location>
        <begin position="1"/>
        <end position="55"/>
    </location>
</feature>
<keyword evidence="4 7" id="KW-1133">Transmembrane helix</keyword>
<evidence type="ECO:0000256" key="6">
    <source>
        <dbReference type="SAM" id="MobiDB-lite"/>
    </source>
</evidence>
<evidence type="ECO:0000313" key="9">
    <source>
        <dbReference type="Proteomes" id="UP000051952"/>
    </source>
</evidence>
<name>A0A0S4J3A7_BODSA</name>
<organism evidence="8 9">
    <name type="scientific">Bodo saltans</name>
    <name type="common">Flagellated protozoan</name>
    <dbReference type="NCBI Taxonomy" id="75058"/>
    <lineage>
        <taxon>Eukaryota</taxon>
        <taxon>Discoba</taxon>
        <taxon>Euglenozoa</taxon>
        <taxon>Kinetoplastea</taxon>
        <taxon>Metakinetoplastina</taxon>
        <taxon>Eubodonida</taxon>
        <taxon>Bodonidae</taxon>
        <taxon>Bodo</taxon>
    </lineage>
</organism>
<protein>
    <submittedName>
        <fullName evidence="8">Uncharacterized protein</fullName>
    </submittedName>
</protein>